<evidence type="ECO:0000313" key="2">
    <source>
        <dbReference type="Proteomes" id="UP000347681"/>
    </source>
</evidence>
<name>A0A1Y4PKF2_9BACT</name>
<gene>
    <name evidence="1" type="ORF">F2Y61_04200</name>
</gene>
<dbReference type="RefSeq" id="WP_087387783.1">
    <property type="nucleotide sequence ID" value="NZ_NFKX01000006.1"/>
</dbReference>
<dbReference type="EMBL" id="VVZB01000002">
    <property type="protein sequence ID" value="KAA5385047.1"/>
    <property type="molecule type" value="Genomic_DNA"/>
</dbReference>
<organism evidence="1 2">
    <name type="scientific">Phocaeicola dorei</name>
    <dbReference type="NCBI Taxonomy" id="357276"/>
    <lineage>
        <taxon>Bacteria</taxon>
        <taxon>Pseudomonadati</taxon>
        <taxon>Bacteroidota</taxon>
        <taxon>Bacteroidia</taxon>
        <taxon>Bacteroidales</taxon>
        <taxon>Bacteroidaceae</taxon>
        <taxon>Phocaeicola</taxon>
    </lineage>
</organism>
<dbReference type="Proteomes" id="UP000347681">
    <property type="component" value="Unassembled WGS sequence"/>
</dbReference>
<reference evidence="1 2" key="1">
    <citation type="journal article" date="2019" name="Nat. Med.">
        <title>A library of human gut bacterial isolates paired with longitudinal multiomics data enables mechanistic microbiome research.</title>
        <authorList>
            <person name="Poyet M."/>
            <person name="Groussin M."/>
            <person name="Gibbons S.M."/>
            <person name="Avila-Pacheco J."/>
            <person name="Jiang X."/>
            <person name="Kearney S.M."/>
            <person name="Perrotta A.R."/>
            <person name="Berdy B."/>
            <person name="Zhao S."/>
            <person name="Lieberman T.D."/>
            <person name="Swanson P.K."/>
            <person name="Smith M."/>
            <person name="Roesemann S."/>
            <person name="Alexander J.E."/>
            <person name="Rich S.A."/>
            <person name="Livny J."/>
            <person name="Vlamakis H."/>
            <person name="Clish C."/>
            <person name="Bullock K."/>
            <person name="Deik A."/>
            <person name="Scott J."/>
            <person name="Pierce K.A."/>
            <person name="Xavier R.J."/>
            <person name="Alm E.J."/>
        </authorList>
    </citation>
    <scope>NUCLEOTIDE SEQUENCE [LARGE SCALE GENOMIC DNA]</scope>
    <source>
        <strain evidence="1 2">BIOML-A5</strain>
    </source>
</reference>
<accession>A0A1Y4PKF2</accession>
<evidence type="ECO:0000313" key="1">
    <source>
        <dbReference type="EMBL" id="KAA5385047.1"/>
    </source>
</evidence>
<comment type="caution">
    <text evidence="1">The sequence shown here is derived from an EMBL/GenBank/DDBJ whole genome shotgun (WGS) entry which is preliminary data.</text>
</comment>
<sequence length="421" mass="48731">MSAQEFISLLVENISSFIMAFLFSHLMFYYIYRYRVRSILDPLLVKIFFIGCANSVPLFLFLIKSIEVELFFFFVASQVLFWILFYFGFSKKHKQNIIISEWEKFDTFFLLVCLTIYIVSILFYVKLNGIPIFNDNRFARNYDGVSGLLGLLERLKSSVSLLLVIYSIYLFNSKKRIIGVALLFLIISCSILFGSKAFILLIIEGFFFYYLFYCGKLPSIKTKYIIIIVLTPVLVITLSNVGSSYGSAFLFYAYRLLANGDMYWNAYPNNVVGEIDMGNPLINMTYYLWAPFRHIIGLQIPDEIMTTGGSRVFEIASGFEPTGGAPNSSFSLMFWIYYKWWGLIGVAVMGRVCAKMCCLQTYKKKNTLINVCFRGLLYMCALSFILDIYLFFNGLFNLFLFYIIYKGMKLLYGLLIVRKNV</sequence>
<protein>
    <submittedName>
        <fullName evidence="1">Oligosaccharide repeat unit polymerase</fullName>
    </submittedName>
</protein>
<dbReference type="AlphaFoldDB" id="A0A1Y4PKF2"/>
<proteinExistence type="predicted"/>